<reference evidence="2" key="1">
    <citation type="submission" date="2021-02" db="EMBL/GenBank/DDBJ databases">
        <authorList>
            <person name="Dougan E. K."/>
            <person name="Rhodes N."/>
            <person name="Thang M."/>
            <person name="Chan C."/>
        </authorList>
    </citation>
    <scope>NUCLEOTIDE SEQUENCE</scope>
</reference>
<dbReference type="OrthoDB" id="448295at2759"/>
<accession>A0A812S555</accession>
<dbReference type="Proteomes" id="UP000649617">
    <property type="component" value="Unassembled WGS sequence"/>
</dbReference>
<feature type="region of interest" description="Disordered" evidence="1">
    <location>
        <begin position="1"/>
        <end position="27"/>
    </location>
</feature>
<organism evidence="2 3">
    <name type="scientific">Symbiodinium pilosum</name>
    <name type="common">Dinoflagellate</name>
    <dbReference type="NCBI Taxonomy" id="2952"/>
    <lineage>
        <taxon>Eukaryota</taxon>
        <taxon>Sar</taxon>
        <taxon>Alveolata</taxon>
        <taxon>Dinophyceae</taxon>
        <taxon>Suessiales</taxon>
        <taxon>Symbiodiniaceae</taxon>
        <taxon>Symbiodinium</taxon>
    </lineage>
</organism>
<proteinExistence type="predicted"/>
<dbReference type="AlphaFoldDB" id="A0A812S555"/>
<feature type="compositionally biased region" description="Polar residues" evidence="1">
    <location>
        <begin position="10"/>
        <end position="27"/>
    </location>
</feature>
<evidence type="ECO:0000256" key="1">
    <source>
        <dbReference type="SAM" id="MobiDB-lite"/>
    </source>
</evidence>
<feature type="region of interest" description="Disordered" evidence="1">
    <location>
        <begin position="427"/>
        <end position="510"/>
    </location>
</feature>
<evidence type="ECO:0000313" key="3">
    <source>
        <dbReference type="Proteomes" id="UP000649617"/>
    </source>
</evidence>
<protein>
    <submittedName>
        <fullName evidence="2">DDHD2 protein</fullName>
    </submittedName>
</protein>
<comment type="caution">
    <text evidence="2">The sequence shown here is derived from an EMBL/GenBank/DDBJ whole genome shotgun (WGS) entry which is preliminary data.</text>
</comment>
<evidence type="ECO:0000313" key="2">
    <source>
        <dbReference type="EMBL" id="CAE7467382.1"/>
    </source>
</evidence>
<name>A0A812S555_SYMPI</name>
<feature type="non-terminal residue" evidence="2">
    <location>
        <position position="1"/>
    </location>
</feature>
<gene>
    <name evidence="2" type="primary">DDHD2</name>
    <name evidence="2" type="ORF">SPIL2461_LOCUS11774</name>
</gene>
<sequence length="600" mass="65928">RHEPTGASDHPSSSSSMREFQGSTQSSSVFREAQVLVPSSGSGQTTAVNISGLARGAQSVRLKSWDEPLRYASVDESKVRKNIQQLLEVCAASNIPPPPEFEARYFASILSGADIWIGQVFPRARVLESPMFVHWTFYLAEPWSRLNPDLTDSRRGVIQFAHATDTGGIAGIVRHRFVAPAVYADGDDAVGHYRQGTLWNDSGSITSLHDRAALSGKWKQPLIVLGECLIADSHFAMKSGGGLDAQNRCQVAGAVHMRKDKKWVFHSSLSRITGLTVTVMKQYTSRRDVSDQVVVSAHPDTFLSSRTCPTIGEIPDQRNDVMVDPFAGIITPAIGRSRQEPVFAGVLLRLIRGDLVSPDGQDFVTIMNAEHKKRHPQKELRDWEARYDTLKHVAEELAVEFRKRAPVRANAALFNRLQELEIENAALRRPSSTSTPPGRRVTPKSSACAPTSSDKSGKGSTKRRLPFHEPTEEPEHDPLHGLMEAENPDDVPTEPMTPPLEDQTFGDEDAEDPNITYARFMCSADSQRFLENCSITKFNITSVNQWLAGARLGKSKKKALDLAVSKFTAAAGKLDAGSKRPVDSIAVEWGLSVTLASKVE</sequence>
<feature type="compositionally biased region" description="Basic and acidic residues" evidence="1">
    <location>
        <begin position="466"/>
        <end position="479"/>
    </location>
</feature>
<dbReference type="EMBL" id="CAJNIZ010023215">
    <property type="protein sequence ID" value="CAE7467382.1"/>
    <property type="molecule type" value="Genomic_DNA"/>
</dbReference>
<keyword evidence="3" id="KW-1185">Reference proteome</keyword>